<sequence length="112" mass="13384">MSLKQSGNQTLLLVQKNPNQESRTFYDFKTLDKCIEFIVKTYEDQLRIERPDRITFTYDLSELYDYIEGIPEIICLVFAEETRTFAPHNKDWIKSKVYKFLNKQITPIQIPQ</sequence>
<evidence type="ECO:0000256" key="1">
    <source>
        <dbReference type="ARBA" id="ARBA00007491"/>
    </source>
</evidence>
<accession>A0AAU9KDN7</accession>
<dbReference type="EMBL" id="CAJZBQ010000060">
    <property type="protein sequence ID" value="CAG9335013.1"/>
    <property type="molecule type" value="Genomic_DNA"/>
</dbReference>
<gene>
    <name evidence="2" type="ORF">BSTOLATCC_MIC62594</name>
</gene>
<dbReference type="Gene3D" id="3.30.2260.10">
    <property type="entry name" value="Enhancer of rudimentary"/>
    <property type="match status" value="1"/>
</dbReference>
<dbReference type="InterPro" id="IPR035912">
    <property type="entry name" value="EHR_sf"/>
</dbReference>
<keyword evidence="3" id="KW-1185">Reference proteome</keyword>
<evidence type="ECO:0000313" key="3">
    <source>
        <dbReference type="Proteomes" id="UP001162131"/>
    </source>
</evidence>
<comment type="similarity">
    <text evidence="1">Belongs to the E(R) family.</text>
</comment>
<reference evidence="2" key="1">
    <citation type="submission" date="2021-09" db="EMBL/GenBank/DDBJ databases">
        <authorList>
            <consortium name="AG Swart"/>
            <person name="Singh M."/>
            <person name="Singh A."/>
            <person name="Seah K."/>
            <person name="Emmerich C."/>
        </authorList>
    </citation>
    <scope>NUCLEOTIDE SEQUENCE</scope>
    <source>
        <strain evidence="2">ATCC30299</strain>
    </source>
</reference>
<dbReference type="Proteomes" id="UP001162131">
    <property type="component" value="Unassembled WGS sequence"/>
</dbReference>
<dbReference type="PANTHER" id="PTHR12373">
    <property type="entry name" value="ENHANCER OF RUDIMENTARY ERH"/>
    <property type="match status" value="1"/>
</dbReference>
<name>A0AAU9KDN7_9CILI</name>
<evidence type="ECO:0008006" key="4">
    <source>
        <dbReference type="Google" id="ProtNLM"/>
    </source>
</evidence>
<protein>
    <recommendedName>
        <fullName evidence="4">Enhancer of rudimentary homolog</fullName>
    </recommendedName>
</protein>
<dbReference type="PANTHER" id="PTHR12373:SF0">
    <property type="entry name" value="ENHANCER OF RUDIMENTARY HOMOLOG"/>
    <property type="match status" value="1"/>
</dbReference>
<dbReference type="InterPro" id="IPR000781">
    <property type="entry name" value="ERH"/>
</dbReference>
<evidence type="ECO:0000313" key="2">
    <source>
        <dbReference type="EMBL" id="CAG9335013.1"/>
    </source>
</evidence>
<dbReference type="AlphaFoldDB" id="A0AAU9KDN7"/>
<comment type="caution">
    <text evidence="2">The sequence shown here is derived from an EMBL/GenBank/DDBJ whole genome shotgun (WGS) entry which is preliminary data.</text>
</comment>
<dbReference type="SUPFAM" id="SSF143875">
    <property type="entry name" value="ERH-like"/>
    <property type="match status" value="1"/>
</dbReference>
<proteinExistence type="inferred from homology"/>
<organism evidence="2 3">
    <name type="scientific">Blepharisma stoltei</name>
    <dbReference type="NCBI Taxonomy" id="1481888"/>
    <lineage>
        <taxon>Eukaryota</taxon>
        <taxon>Sar</taxon>
        <taxon>Alveolata</taxon>
        <taxon>Ciliophora</taxon>
        <taxon>Postciliodesmatophora</taxon>
        <taxon>Heterotrichea</taxon>
        <taxon>Heterotrichida</taxon>
        <taxon>Blepharismidae</taxon>
        <taxon>Blepharisma</taxon>
    </lineage>
</organism>
<dbReference type="Pfam" id="PF01133">
    <property type="entry name" value="ER"/>
    <property type="match status" value="1"/>
</dbReference>